<keyword evidence="4" id="KW-1185">Reference proteome</keyword>
<dbReference type="PANTHER" id="PTHR46797">
    <property type="entry name" value="HTH-TYPE TRANSCRIPTIONAL REGULATOR"/>
    <property type="match status" value="1"/>
</dbReference>
<proteinExistence type="predicted"/>
<dbReference type="AlphaFoldDB" id="A0A2Z6GEV0"/>
<dbReference type="GO" id="GO:0003700">
    <property type="term" value="F:DNA-binding transcription factor activity"/>
    <property type="evidence" value="ECO:0007669"/>
    <property type="project" value="TreeGrafter"/>
</dbReference>
<feature type="domain" description="HTH cro/C1-type" evidence="2">
    <location>
        <begin position="11"/>
        <end position="65"/>
    </location>
</feature>
<organism evidence="3 4">
    <name type="scientific">Ferriphaselus amnicola</name>
    <dbReference type="NCBI Taxonomy" id="1188319"/>
    <lineage>
        <taxon>Bacteria</taxon>
        <taxon>Pseudomonadati</taxon>
        <taxon>Pseudomonadota</taxon>
        <taxon>Betaproteobacteria</taxon>
        <taxon>Nitrosomonadales</taxon>
        <taxon>Gallionellaceae</taxon>
        <taxon>Ferriphaselus</taxon>
    </lineage>
</organism>
<reference evidence="3 4" key="1">
    <citation type="submission" date="2018-06" db="EMBL/GenBank/DDBJ databases">
        <title>OYT1 Genome Sequencing.</title>
        <authorList>
            <person name="Kato S."/>
            <person name="Itoh T."/>
            <person name="Ohkuma M."/>
        </authorList>
    </citation>
    <scope>NUCLEOTIDE SEQUENCE [LARGE SCALE GENOMIC DNA]</scope>
    <source>
        <strain evidence="3 4">OYT1</strain>
    </source>
</reference>
<dbReference type="PANTHER" id="PTHR46797:SF1">
    <property type="entry name" value="METHYLPHOSPHONATE SYNTHASE"/>
    <property type="match status" value="1"/>
</dbReference>
<evidence type="ECO:0000259" key="2">
    <source>
        <dbReference type="PROSITE" id="PS50943"/>
    </source>
</evidence>
<accession>A0A2Z6GEV0</accession>
<dbReference type="OrthoDB" id="1097442at2"/>
<dbReference type="GO" id="GO:0003677">
    <property type="term" value="F:DNA binding"/>
    <property type="evidence" value="ECO:0007669"/>
    <property type="project" value="UniProtKB-KW"/>
</dbReference>
<protein>
    <submittedName>
        <fullName evidence="3">Transcriptional regulator</fullName>
    </submittedName>
</protein>
<gene>
    <name evidence="3" type="ORF">OYT1_ch2477</name>
</gene>
<dbReference type="EMBL" id="AP018738">
    <property type="protein sequence ID" value="BBE51990.1"/>
    <property type="molecule type" value="Genomic_DNA"/>
</dbReference>
<dbReference type="InterPro" id="IPR010982">
    <property type="entry name" value="Lambda_DNA-bd_dom_sf"/>
</dbReference>
<dbReference type="CDD" id="cd00093">
    <property type="entry name" value="HTH_XRE"/>
    <property type="match status" value="1"/>
</dbReference>
<evidence type="ECO:0000313" key="4">
    <source>
        <dbReference type="Proteomes" id="UP000033070"/>
    </source>
</evidence>
<dbReference type="Pfam" id="PF01381">
    <property type="entry name" value="HTH_3"/>
    <property type="match status" value="1"/>
</dbReference>
<dbReference type="InterPro" id="IPR001387">
    <property type="entry name" value="Cro/C1-type_HTH"/>
</dbReference>
<evidence type="ECO:0000256" key="1">
    <source>
        <dbReference type="ARBA" id="ARBA00023125"/>
    </source>
</evidence>
<dbReference type="InterPro" id="IPR050807">
    <property type="entry name" value="TransReg_Diox_bact_type"/>
</dbReference>
<sequence length="85" mass="9276">MEPEVAFGQVLKSLRKARGLSQERLALDAGIERNYISLLERGRNSVSVKIIFKIAGALRIQPSVLLGMVEEKMAASSTQLTCESA</sequence>
<dbReference type="SUPFAM" id="SSF47413">
    <property type="entry name" value="lambda repressor-like DNA-binding domains"/>
    <property type="match status" value="1"/>
</dbReference>
<dbReference type="KEGG" id="fam:OYT1_ch2477"/>
<dbReference type="PROSITE" id="PS50943">
    <property type="entry name" value="HTH_CROC1"/>
    <property type="match status" value="1"/>
</dbReference>
<dbReference type="SMART" id="SM00530">
    <property type="entry name" value="HTH_XRE"/>
    <property type="match status" value="1"/>
</dbReference>
<dbReference type="Proteomes" id="UP000033070">
    <property type="component" value="Chromosome"/>
</dbReference>
<name>A0A2Z6GEV0_9PROT</name>
<dbReference type="RefSeq" id="WP_062626578.1">
    <property type="nucleotide sequence ID" value="NZ_AP018738.1"/>
</dbReference>
<evidence type="ECO:0000313" key="3">
    <source>
        <dbReference type="EMBL" id="BBE51990.1"/>
    </source>
</evidence>
<dbReference type="Gene3D" id="1.10.260.40">
    <property type="entry name" value="lambda repressor-like DNA-binding domains"/>
    <property type="match status" value="1"/>
</dbReference>
<keyword evidence="1" id="KW-0238">DNA-binding</keyword>
<dbReference type="GO" id="GO:0005829">
    <property type="term" value="C:cytosol"/>
    <property type="evidence" value="ECO:0007669"/>
    <property type="project" value="TreeGrafter"/>
</dbReference>